<protein>
    <submittedName>
        <fullName evidence="3">Uncharacterized protein</fullName>
    </submittedName>
</protein>
<feature type="compositionally biased region" description="Basic and acidic residues" evidence="1">
    <location>
        <begin position="138"/>
        <end position="148"/>
    </location>
</feature>
<feature type="compositionally biased region" description="Low complexity" evidence="1">
    <location>
        <begin position="82"/>
        <end position="95"/>
    </location>
</feature>
<feature type="compositionally biased region" description="Basic and acidic residues" evidence="1">
    <location>
        <begin position="97"/>
        <end position="108"/>
    </location>
</feature>
<accession>A0A915IU92</accession>
<name>A0A915IU92_ROMCU</name>
<dbReference type="AlphaFoldDB" id="A0A915IU92"/>
<keyword evidence="2" id="KW-1185">Reference proteome</keyword>
<feature type="region of interest" description="Disordered" evidence="1">
    <location>
        <begin position="65"/>
        <end position="157"/>
    </location>
</feature>
<dbReference type="Proteomes" id="UP000887565">
    <property type="component" value="Unplaced"/>
</dbReference>
<proteinExistence type="predicted"/>
<sequence>MLKKKLDALNRIMDDEIITIQEQMRRAQLIHSGISEDSDYTSDISFPVHHPNSSIHQFGSQLHPYYNAQKVPPPHFYDDEAQASSASVLPSAAPSHVDQRDHQDGEFYDHEEEYDEEEYFRSGGADSSGHHQNFGHLQRTESDADERRRSFKTRQQK</sequence>
<organism evidence="2 3">
    <name type="scientific">Romanomermis culicivorax</name>
    <name type="common">Nematode worm</name>
    <dbReference type="NCBI Taxonomy" id="13658"/>
    <lineage>
        <taxon>Eukaryota</taxon>
        <taxon>Metazoa</taxon>
        <taxon>Ecdysozoa</taxon>
        <taxon>Nematoda</taxon>
        <taxon>Enoplea</taxon>
        <taxon>Dorylaimia</taxon>
        <taxon>Mermithida</taxon>
        <taxon>Mermithoidea</taxon>
        <taxon>Mermithidae</taxon>
        <taxon>Romanomermis</taxon>
    </lineage>
</organism>
<evidence type="ECO:0000256" key="1">
    <source>
        <dbReference type="SAM" id="MobiDB-lite"/>
    </source>
</evidence>
<feature type="compositionally biased region" description="Acidic residues" evidence="1">
    <location>
        <begin position="109"/>
        <end position="118"/>
    </location>
</feature>
<evidence type="ECO:0000313" key="3">
    <source>
        <dbReference type="WBParaSite" id="nRc.2.0.1.t17411-RA"/>
    </source>
</evidence>
<reference evidence="3" key="1">
    <citation type="submission" date="2022-11" db="UniProtKB">
        <authorList>
            <consortium name="WormBaseParasite"/>
        </authorList>
    </citation>
    <scope>IDENTIFICATION</scope>
</reference>
<evidence type="ECO:0000313" key="2">
    <source>
        <dbReference type="Proteomes" id="UP000887565"/>
    </source>
</evidence>
<dbReference type="WBParaSite" id="nRc.2.0.1.t17411-RA">
    <property type="protein sequence ID" value="nRc.2.0.1.t17411-RA"/>
    <property type="gene ID" value="nRc.2.0.1.g17411"/>
</dbReference>